<sequence>MQVTDTRTSPRRSLAQTCATGGTVLAALVFLFVGVGSLGVNNGVFSAGIALMLIGYAALLGLIAQAAHTGWGPGNGAVVASSLLHMLVGVSTARGSNQWWLWIFVALAAATLVGALKAHLDEVKADGQSAAQS</sequence>
<dbReference type="Proteomes" id="UP000188342">
    <property type="component" value="Unassembled WGS sequence"/>
</dbReference>
<name>A0A1R4JMS9_9ACTN</name>
<evidence type="ECO:0000313" key="3">
    <source>
        <dbReference type="Proteomes" id="UP000188342"/>
    </source>
</evidence>
<feature type="transmembrane region" description="Helical" evidence="1">
    <location>
        <begin position="44"/>
        <end position="64"/>
    </location>
</feature>
<evidence type="ECO:0000256" key="1">
    <source>
        <dbReference type="SAM" id="Phobius"/>
    </source>
</evidence>
<reference evidence="2 3" key="1">
    <citation type="submission" date="2017-02" db="EMBL/GenBank/DDBJ databases">
        <authorList>
            <person name="Peterson S.W."/>
        </authorList>
    </citation>
    <scope>NUCLEOTIDE SEQUENCE [LARGE SCALE GENOMIC DNA]</scope>
    <source>
        <strain evidence="2 3">LSP_Lj1</strain>
    </source>
</reference>
<protein>
    <submittedName>
        <fullName evidence="2">Uncharacterized protein</fullName>
    </submittedName>
</protein>
<dbReference type="AlphaFoldDB" id="A0A1R4JMS9"/>
<accession>A0A1R4JMS9</accession>
<keyword evidence="1" id="KW-0472">Membrane</keyword>
<organism evidence="2 3">
    <name type="scientific">Luteococcus japonicus LSP_Lj1</name>
    <dbReference type="NCBI Taxonomy" id="1255658"/>
    <lineage>
        <taxon>Bacteria</taxon>
        <taxon>Bacillati</taxon>
        <taxon>Actinomycetota</taxon>
        <taxon>Actinomycetes</taxon>
        <taxon>Propionibacteriales</taxon>
        <taxon>Propionibacteriaceae</taxon>
        <taxon>Luteococcus</taxon>
    </lineage>
</organism>
<keyword evidence="3" id="KW-1185">Reference proteome</keyword>
<feature type="transmembrane region" description="Helical" evidence="1">
    <location>
        <begin position="76"/>
        <end position="93"/>
    </location>
</feature>
<dbReference type="EMBL" id="FUKQ01000032">
    <property type="protein sequence ID" value="SJN33297.1"/>
    <property type="molecule type" value="Genomic_DNA"/>
</dbReference>
<keyword evidence="1" id="KW-1133">Transmembrane helix</keyword>
<feature type="transmembrane region" description="Helical" evidence="1">
    <location>
        <begin position="99"/>
        <end position="116"/>
    </location>
</feature>
<gene>
    <name evidence="2" type="ORF">FM114_08525</name>
</gene>
<proteinExistence type="predicted"/>
<feature type="transmembrane region" description="Helical" evidence="1">
    <location>
        <begin position="17"/>
        <end position="38"/>
    </location>
</feature>
<keyword evidence="1" id="KW-0812">Transmembrane</keyword>
<evidence type="ECO:0000313" key="2">
    <source>
        <dbReference type="EMBL" id="SJN33297.1"/>
    </source>
</evidence>